<dbReference type="GO" id="GO:0020037">
    <property type="term" value="F:heme binding"/>
    <property type="evidence" value="ECO:0007669"/>
    <property type="project" value="InterPro"/>
</dbReference>
<feature type="domain" description="Hint" evidence="3">
    <location>
        <begin position="977"/>
        <end position="1086"/>
    </location>
</feature>
<dbReference type="GO" id="GO:0004601">
    <property type="term" value="F:peroxidase activity"/>
    <property type="evidence" value="ECO:0007669"/>
    <property type="project" value="InterPro"/>
</dbReference>
<gene>
    <name evidence="4" type="ORF">WR25_01648</name>
</gene>
<dbReference type="GO" id="GO:0016539">
    <property type="term" value="P:intein-mediated protein splicing"/>
    <property type="evidence" value="ECO:0007669"/>
    <property type="project" value="InterPro"/>
</dbReference>
<dbReference type="GO" id="GO:0006979">
    <property type="term" value="P:response to oxidative stress"/>
    <property type="evidence" value="ECO:0007669"/>
    <property type="project" value="InterPro"/>
</dbReference>
<dbReference type="Pfam" id="PF04155">
    <property type="entry name" value="Ground-like"/>
    <property type="match status" value="3"/>
</dbReference>
<dbReference type="PROSITE" id="PS50292">
    <property type="entry name" value="PEROXIDASE_3"/>
    <property type="match status" value="1"/>
</dbReference>
<dbReference type="InterPro" id="IPR003586">
    <property type="entry name" value="Hint_dom_C"/>
</dbReference>
<proteinExistence type="predicted"/>
<sequence>MVPKMIASLAFRKRPSEGMNDVGSRDTGHFPTGFQWIRILRSRFVLPYTGYKSNEDYPLLSAEFGQQGKVPLIEGVNSITTILSAIDSLYRDFVSQPARFPQRITHSVTDKLFGGQIDMASMNIQRGRDHGLRTYNDYRRFCRLAPLTSFSDWPEVTDTTVRNQVAELYRNVNEIDLYAGGILEEPLTGSTIAPPIDHAATPPVPSSRLLIVQFFTVLLVNYPIPAQVQPQPPTLPPEFQQSQSLSLGPPVAYVQNPTPQSGYREGPNLGSYQIRKPLLCAWNVSDTDEEKLLGPDEPYHTRRIRCCDSDLEANLKESIKLGINAEKLCDAAKFIQRRAQLEFQTTFEVIITERKFAIASYYHGCMTCKIMTDKYHVLIYETPNRYDPFNIKFEEWFAALDAQEDLGSIKALGVRGYFPDKREDPMAGGAKNHLKPKSLINEKVPDKVDDGEALTKKPKKRVHPRKKNSKNRREKRQAEDTNLASITDALEELQEIIEEPLTVSTPVPVTPVTRRITTTTHAPTATAHVDSAIESGTRLFDNNFTANSIDIDRSHSPVDANLHVPVVATEILAKNERKGPDAEQEDNDNYRWNLRFPKGSHCHRCCDRALTQTVRDAVTELSTSRWYGPGSEGVIAGRIQRMAQLRFERSYEVFVSRHDFAFATYHVGNAICHQFYKEFYILIYATPRQYDVDYQEAENYFFNFAEREHLGSTEITLPEMKDFHTLLAIEAEGPRAGFPVNSHCDQDHRGSYCCNVQLFNSLLRAYQQVIRLPNFHQYNLRQFSRRLQWDAEELFQHSMEVFVSYDDFIFNVNHANDSICKFRVDKYYIFAYTTNSNITYPLHWPVEVDLGEAKPMNCPPDLEKLNGIICCDRDMQYDMFKTIDVEKQKEGFSRHQTQYMATAKEPDRVRVRVRDKGKAAANQFAAAQFAQANSFAIANQFAAPQFAQINDFGIVNQFAIAEPPIVEPPIAPSPFYRVCFSSDTWLTTPNGKKKIDEVEVGDFILTANKTHVYFTPILMWLHKEPEVNASFITIITEFGKALRLTGKHLMYMNECEDYYDEYIDFTPTKPVYADELRIGQCVIVIHKGRFRQQKIESIFITQRKGIYAPLTNNGRLIVNDMLASCYSDTKRAMGVIIQYKFAEV</sequence>
<feature type="region of interest" description="Disordered" evidence="1">
    <location>
        <begin position="422"/>
        <end position="483"/>
    </location>
</feature>
<organism evidence="4 5">
    <name type="scientific">Diploscapter pachys</name>
    <dbReference type="NCBI Taxonomy" id="2018661"/>
    <lineage>
        <taxon>Eukaryota</taxon>
        <taxon>Metazoa</taxon>
        <taxon>Ecdysozoa</taxon>
        <taxon>Nematoda</taxon>
        <taxon>Chromadorea</taxon>
        <taxon>Rhabditida</taxon>
        <taxon>Rhabditina</taxon>
        <taxon>Rhabditomorpha</taxon>
        <taxon>Rhabditoidea</taxon>
        <taxon>Rhabditidae</taxon>
        <taxon>Diploscapter</taxon>
    </lineage>
</organism>
<dbReference type="Proteomes" id="UP000218231">
    <property type="component" value="Unassembled WGS sequence"/>
</dbReference>
<dbReference type="InterPro" id="IPR036844">
    <property type="entry name" value="Hint_dom_sf"/>
</dbReference>
<evidence type="ECO:0000259" key="2">
    <source>
        <dbReference type="SMART" id="SM00305"/>
    </source>
</evidence>
<feature type="compositionally biased region" description="Basic and acidic residues" evidence="1">
    <location>
        <begin position="443"/>
        <end position="455"/>
    </location>
</feature>
<evidence type="ECO:0000256" key="1">
    <source>
        <dbReference type="SAM" id="MobiDB-lite"/>
    </source>
</evidence>
<protein>
    <recommendedName>
        <fullName evidence="6">Hint domain-containing protein</fullName>
    </recommendedName>
</protein>
<dbReference type="STRING" id="2018661.A0A2A2JSK0"/>
<dbReference type="OrthoDB" id="5212at2759"/>
<dbReference type="Pfam" id="PF03098">
    <property type="entry name" value="An_peroxidase"/>
    <property type="match status" value="1"/>
</dbReference>
<feature type="domain" description="Hint" evidence="2">
    <location>
        <begin position="1087"/>
        <end position="1131"/>
    </location>
</feature>
<dbReference type="InterPro" id="IPR003587">
    <property type="entry name" value="Hint_dom_N"/>
</dbReference>
<evidence type="ECO:0000313" key="4">
    <source>
        <dbReference type="EMBL" id="PAV64549.1"/>
    </source>
</evidence>
<dbReference type="EMBL" id="LIAE01010252">
    <property type="protein sequence ID" value="PAV64549.1"/>
    <property type="molecule type" value="Genomic_DNA"/>
</dbReference>
<dbReference type="Gene3D" id="1.10.640.10">
    <property type="entry name" value="Haem peroxidase domain superfamily, animal type"/>
    <property type="match status" value="1"/>
</dbReference>
<dbReference type="PANTHER" id="PTHR46706">
    <property type="entry name" value="PROTEIN QUA-1-RELATED"/>
    <property type="match status" value="1"/>
</dbReference>
<dbReference type="InterPro" id="IPR010255">
    <property type="entry name" value="Haem_peroxidase_sf"/>
</dbReference>
<dbReference type="PROSITE" id="PS50817">
    <property type="entry name" value="INTEIN_N_TER"/>
    <property type="match status" value="1"/>
</dbReference>
<dbReference type="SUPFAM" id="SSF48113">
    <property type="entry name" value="Heme-dependent peroxidases"/>
    <property type="match status" value="1"/>
</dbReference>
<keyword evidence="5" id="KW-1185">Reference proteome</keyword>
<evidence type="ECO:0000313" key="5">
    <source>
        <dbReference type="Proteomes" id="UP000218231"/>
    </source>
</evidence>
<dbReference type="InterPro" id="IPR052140">
    <property type="entry name" value="Dev_Signal_Hedgehog-like"/>
</dbReference>
<evidence type="ECO:0000259" key="3">
    <source>
        <dbReference type="SMART" id="SM00306"/>
    </source>
</evidence>
<dbReference type="AlphaFoldDB" id="A0A2A2JSK0"/>
<dbReference type="InterPro" id="IPR037120">
    <property type="entry name" value="Haem_peroxidase_sf_animal"/>
</dbReference>
<dbReference type="Gene3D" id="2.170.16.10">
    <property type="entry name" value="Hedgehog/Intein (Hint) domain"/>
    <property type="match status" value="1"/>
</dbReference>
<dbReference type="PANTHER" id="PTHR46706:SF7">
    <property type="entry name" value="GROUNDHOG (HEDGEHOG-LIKE FAMILY)-RELATED"/>
    <property type="match status" value="1"/>
</dbReference>
<dbReference type="SMART" id="SM00306">
    <property type="entry name" value="HintN"/>
    <property type="match status" value="1"/>
</dbReference>
<dbReference type="InterPro" id="IPR019791">
    <property type="entry name" value="Haem_peroxidase_animal"/>
</dbReference>
<dbReference type="CDD" id="cd00081">
    <property type="entry name" value="Hint"/>
    <property type="match status" value="1"/>
</dbReference>
<name>A0A2A2JSK0_9BILA</name>
<evidence type="ECO:0008006" key="6">
    <source>
        <dbReference type="Google" id="ProtNLM"/>
    </source>
</evidence>
<dbReference type="InterPro" id="IPR006141">
    <property type="entry name" value="Intein_N"/>
</dbReference>
<reference evidence="4 5" key="1">
    <citation type="journal article" date="2017" name="Curr. Biol.">
        <title>Genome architecture and evolution of a unichromosomal asexual nematode.</title>
        <authorList>
            <person name="Fradin H."/>
            <person name="Zegar C."/>
            <person name="Gutwein M."/>
            <person name="Lucas J."/>
            <person name="Kovtun M."/>
            <person name="Corcoran D."/>
            <person name="Baugh L.R."/>
            <person name="Kiontke K."/>
            <person name="Gunsalus K."/>
            <person name="Fitch D.H."/>
            <person name="Piano F."/>
        </authorList>
    </citation>
    <scope>NUCLEOTIDE SEQUENCE [LARGE SCALE GENOMIC DNA]</scope>
    <source>
        <strain evidence="4">PF1309</strain>
    </source>
</reference>
<feature type="compositionally biased region" description="Basic residues" evidence="1">
    <location>
        <begin position="456"/>
        <end position="475"/>
    </location>
</feature>
<dbReference type="InterPro" id="IPR007284">
    <property type="entry name" value="Ground-like_dom"/>
</dbReference>
<comment type="caution">
    <text evidence="4">The sequence shown here is derived from an EMBL/GenBank/DDBJ whole genome shotgun (WGS) entry which is preliminary data.</text>
</comment>
<dbReference type="Pfam" id="PF01079">
    <property type="entry name" value="Hint"/>
    <property type="match status" value="1"/>
</dbReference>
<dbReference type="InterPro" id="IPR001767">
    <property type="entry name" value="Hedgehog_Hint"/>
</dbReference>
<dbReference type="SUPFAM" id="SSF51294">
    <property type="entry name" value="Hedgehog/intein (Hint) domain"/>
    <property type="match status" value="1"/>
</dbReference>
<accession>A0A2A2JSK0</accession>
<dbReference type="GO" id="GO:0016540">
    <property type="term" value="P:protein autoprocessing"/>
    <property type="evidence" value="ECO:0007669"/>
    <property type="project" value="InterPro"/>
</dbReference>
<dbReference type="SMART" id="SM00305">
    <property type="entry name" value="HintC"/>
    <property type="match status" value="1"/>
</dbReference>